<keyword evidence="2" id="KW-1185">Reference proteome</keyword>
<dbReference type="InterPro" id="IPR036875">
    <property type="entry name" value="Znf_CCHC_sf"/>
</dbReference>
<evidence type="ECO:0008006" key="3">
    <source>
        <dbReference type="Google" id="ProtNLM"/>
    </source>
</evidence>
<proteinExistence type="predicted"/>
<reference evidence="1" key="1">
    <citation type="submission" date="2023-07" db="EMBL/GenBank/DDBJ databases">
        <title>draft genome sequence of fig (Ficus carica).</title>
        <authorList>
            <person name="Takahashi T."/>
            <person name="Nishimura K."/>
        </authorList>
    </citation>
    <scope>NUCLEOTIDE SEQUENCE</scope>
</reference>
<organism evidence="1 2">
    <name type="scientific">Ficus carica</name>
    <name type="common">Common fig</name>
    <dbReference type="NCBI Taxonomy" id="3494"/>
    <lineage>
        <taxon>Eukaryota</taxon>
        <taxon>Viridiplantae</taxon>
        <taxon>Streptophyta</taxon>
        <taxon>Embryophyta</taxon>
        <taxon>Tracheophyta</taxon>
        <taxon>Spermatophyta</taxon>
        <taxon>Magnoliopsida</taxon>
        <taxon>eudicotyledons</taxon>
        <taxon>Gunneridae</taxon>
        <taxon>Pentapetalae</taxon>
        <taxon>rosids</taxon>
        <taxon>fabids</taxon>
        <taxon>Rosales</taxon>
        <taxon>Moraceae</taxon>
        <taxon>Ficeae</taxon>
        <taxon>Ficus</taxon>
    </lineage>
</organism>
<name>A0AA88D6S0_FICCA</name>
<accession>A0AA88D6S0</accession>
<evidence type="ECO:0000313" key="2">
    <source>
        <dbReference type="Proteomes" id="UP001187192"/>
    </source>
</evidence>
<dbReference type="GO" id="GO:0003676">
    <property type="term" value="F:nucleic acid binding"/>
    <property type="evidence" value="ECO:0007669"/>
    <property type="project" value="InterPro"/>
</dbReference>
<protein>
    <recommendedName>
        <fullName evidence="3">CCHC-type domain-containing protein</fullName>
    </recommendedName>
</protein>
<dbReference type="Proteomes" id="UP001187192">
    <property type="component" value="Unassembled WGS sequence"/>
</dbReference>
<gene>
    <name evidence="1" type="ORF">TIFTF001_014175</name>
</gene>
<comment type="caution">
    <text evidence="1">The sequence shown here is derived from an EMBL/GenBank/DDBJ whole genome shotgun (WGS) entry which is preliminary data.</text>
</comment>
<dbReference type="GO" id="GO:0008270">
    <property type="term" value="F:zinc ion binding"/>
    <property type="evidence" value="ECO:0007669"/>
    <property type="project" value="InterPro"/>
</dbReference>
<evidence type="ECO:0000313" key="1">
    <source>
        <dbReference type="EMBL" id="GMN44981.1"/>
    </source>
</evidence>
<sequence>MNKLNRYSSFGKSNNSQNGKVAANTFGFKKKGKGIQCHECEGFGHIQSECANILKKKGKSLNTNWSDEESEGSQEDDEDQVRNYVAFNIVTNCDIMKDYVIIITKSVATPVATSGTIATPAATSSATLDEFDDSRSECNSDDDLSNEEIQSAYKEMYNKLIQVCRINKSLEIRVVELHKEKDVVKKAVINYKFLATEKERKL</sequence>
<dbReference type="EMBL" id="BTGU01000019">
    <property type="protein sequence ID" value="GMN44981.1"/>
    <property type="molecule type" value="Genomic_DNA"/>
</dbReference>
<dbReference type="SUPFAM" id="SSF57756">
    <property type="entry name" value="Retrovirus zinc finger-like domains"/>
    <property type="match status" value="1"/>
</dbReference>
<dbReference type="AlphaFoldDB" id="A0AA88D6S0"/>